<dbReference type="InParanoid" id="D7EKP2"/>
<dbReference type="EMBL" id="KQ972949">
    <property type="protein sequence ID" value="EFA13233.1"/>
    <property type="molecule type" value="Genomic_DNA"/>
</dbReference>
<feature type="region of interest" description="Disordered" evidence="1">
    <location>
        <begin position="1"/>
        <end position="100"/>
    </location>
</feature>
<evidence type="ECO:0000256" key="1">
    <source>
        <dbReference type="SAM" id="MobiDB-lite"/>
    </source>
</evidence>
<evidence type="ECO:0000313" key="3">
    <source>
        <dbReference type="EMBL" id="EFA13233.1"/>
    </source>
</evidence>
<proteinExistence type="predicted"/>
<keyword evidence="3" id="KW-0695">RNA-directed DNA polymerase</keyword>
<name>D7EKP2_TRICA</name>
<keyword evidence="4" id="KW-1185">Reference proteome</keyword>
<dbReference type="GO" id="GO:0003964">
    <property type="term" value="F:RNA-directed DNA polymerase activity"/>
    <property type="evidence" value="ECO:0007669"/>
    <property type="project" value="UniProtKB-KW"/>
</dbReference>
<sequence length="678" mass="77175">MENERRLRSKGPVKHSPKKPLNLPTSLPSSANSPKTLPQNKPIPSLMDKKILPPPQTHATTLKSTKHTQQRSRTPSPSNSETSASFSSTTSEKSSSTTTSKKLSFRYSIQNIPAPLATQKSFYSHLISLGLHQIDSLKVNYNKSALLVLSRQLTPNQISTLQAGFPGSKIQFKLLNPTRLLPQIEPKPITFSIVVILLKHLPDTAITSITTIYNSCFNSGHFPTPWKEATTIMIPKPNKDPNNPLSYRPISLLNILGKIFETILASRLRHTLEENNLLPPEQFGFRPHRSTSDPTFELFTDSTRSANLGQCTLAVFLDVERAFDRVWHDGLIQKFLSHNINLNFIKLIDSFLSNRSCKVKVQNSFSYPVPLLSGVPQGSVLSPILYIFYSSDFPVSDLHQTKTRFFADDTALWTSRTTAASASRTLQPLLNQISTWTRKWRVKINPTKSTAILFKHPNLTRNKKFDPRDITITLDNTPIDLVPSTRYLGITYTHTCSLDTDLQNTLKKVRNRSNLLRHLMGNFQGCHSRTLLHTYNSFIRPVIEYRAPIYASLPHTKTHRIATCERQILRRIHRLDRFHASNSLHQDTNTTPITDRLHKLQQNYIKRTLNNNNTIAQNTLNTSHKFLTRDNTLRNRVPRIPRRKLPHPPTALLSALYPDLPDNLQLLVEETPLTMRRH</sequence>
<dbReference type="PhylomeDB" id="D7EKP2"/>
<dbReference type="HOGENOM" id="CLU_405637_0_0_1"/>
<dbReference type="eggNOG" id="KOG1075">
    <property type="taxonomic scope" value="Eukaryota"/>
</dbReference>
<keyword evidence="3" id="KW-0548">Nucleotidyltransferase</keyword>
<feature type="compositionally biased region" description="Polar residues" evidence="1">
    <location>
        <begin position="23"/>
        <end position="39"/>
    </location>
</feature>
<protein>
    <submittedName>
        <fullName evidence="3">Putative RNA-directed DNA polymerase from transposon BS-like Protein</fullName>
    </submittedName>
</protein>
<feature type="compositionally biased region" description="Low complexity" evidence="1">
    <location>
        <begin position="74"/>
        <end position="100"/>
    </location>
</feature>
<dbReference type="AlphaFoldDB" id="D7EKP2"/>
<dbReference type="InterPro" id="IPR000477">
    <property type="entry name" value="RT_dom"/>
</dbReference>
<dbReference type="PROSITE" id="PS50878">
    <property type="entry name" value="RT_POL"/>
    <property type="match status" value="1"/>
</dbReference>
<feature type="domain" description="Reverse transcriptase" evidence="2">
    <location>
        <begin position="215"/>
        <end position="492"/>
    </location>
</feature>
<dbReference type="OMA" id="CQPHISN"/>
<reference evidence="3 4" key="2">
    <citation type="journal article" date="2010" name="Nucleic Acids Res.">
        <title>BeetleBase in 2010: revisions to provide comprehensive genomic information for Tribolium castaneum.</title>
        <authorList>
            <person name="Kim H.S."/>
            <person name="Murphy T."/>
            <person name="Xia J."/>
            <person name="Caragea D."/>
            <person name="Park Y."/>
            <person name="Beeman R.W."/>
            <person name="Lorenzen M.D."/>
            <person name="Butcher S."/>
            <person name="Manak J.R."/>
            <person name="Brown S.J."/>
        </authorList>
    </citation>
    <scope>NUCLEOTIDE SEQUENCE [LARGE SCALE GENOMIC DNA]</scope>
    <source>
        <strain evidence="3 4">Georgia GA2</strain>
    </source>
</reference>
<accession>D7EKP2</accession>
<dbReference type="PANTHER" id="PTHR19446">
    <property type="entry name" value="REVERSE TRANSCRIPTASES"/>
    <property type="match status" value="1"/>
</dbReference>
<evidence type="ECO:0000259" key="2">
    <source>
        <dbReference type="PROSITE" id="PS50878"/>
    </source>
</evidence>
<dbReference type="CDD" id="cd01650">
    <property type="entry name" value="RT_nLTR_like"/>
    <property type="match status" value="1"/>
</dbReference>
<dbReference type="Pfam" id="PF00078">
    <property type="entry name" value="RVT_1"/>
    <property type="match status" value="1"/>
</dbReference>
<keyword evidence="3" id="KW-0808">Transferase</keyword>
<organism evidence="3 4">
    <name type="scientific">Tribolium castaneum</name>
    <name type="common">Red flour beetle</name>
    <dbReference type="NCBI Taxonomy" id="7070"/>
    <lineage>
        <taxon>Eukaryota</taxon>
        <taxon>Metazoa</taxon>
        <taxon>Ecdysozoa</taxon>
        <taxon>Arthropoda</taxon>
        <taxon>Hexapoda</taxon>
        <taxon>Insecta</taxon>
        <taxon>Pterygota</taxon>
        <taxon>Neoptera</taxon>
        <taxon>Endopterygota</taxon>
        <taxon>Coleoptera</taxon>
        <taxon>Polyphaga</taxon>
        <taxon>Cucujiformia</taxon>
        <taxon>Tenebrionidae</taxon>
        <taxon>Tenebrionidae incertae sedis</taxon>
        <taxon>Tribolium</taxon>
    </lineage>
</organism>
<gene>
    <name evidence="3" type="primary">AUGUSTUS-3.0.2_06929</name>
    <name evidence="3" type="ORF">TcasGA2_TC006929</name>
</gene>
<dbReference type="Proteomes" id="UP000007266">
    <property type="component" value="Unassembled WGS sequence"/>
</dbReference>
<evidence type="ECO:0000313" key="4">
    <source>
        <dbReference type="Proteomes" id="UP000007266"/>
    </source>
</evidence>
<dbReference type="SUPFAM" id="SSF56672">
    <property type="entry name" value="DNA/RNA polymerases"/>
    <property type="match status" value="1"/>
</dbReference>
<feature type="compositionally biased region" description="Basic residues" evidence="1">
    <location>
        <begin position="7"/>
        <end position="18"/>
    </location>
</feature>
<dbReference type="InterPro" id="IPR043502">
    <property type="entry name" value="DNA/RNA_pol_sf"/>
</dbReference>
<reference evidence="3 4" key="1">
    <citation type="journal article" date="2008" name="Nature">
        <title>The genome of the model beetle and pest Tribolium castaneum.</title>
        <authorList>
            <consortium name="Tribolium Genome Sequencing Consortium"/>
            <person name="Richards S."/>
            <person name="Gibbs R.A."/>
            <person name="Weinstock G.M."/>
            <person name="Brown S.J."/>
            <person name="Denell R."/>
            <person name="Beeman R.W."/>
            <person name="Gibbs R."/>
            <person name="Beeman R.W."/>
            <person name="Brown S.J."/>
            <person name="Bucher G."/>
            <person name="Friedrich M."/>
            <person name="Grimmelikhuijzen C.J."/>
            <person name="Klingler M."/>
            <person name="Lorenzen M."/>
            <person name="Richards S."/>
            <person name="Roth S."/>
            <person name="Schroder R."/>
            <person name="Tautz D."/>
            <person name="Zdobnov E.M."/>
            <person name="Muzny D."/>
            <person name="Gibbs R.A."/>
            <person name="Weinstock G.M."/>
            <person name="Attaway T."/>
            <person name="Bell S."/>
            <person name="Buhay C.J."/>
            <person name="Chandrabose M.N."/>
            <person name="Chavez D."/>
            <person name="Clerk-Blankenburg K.P."/>
            <person name="Cree A."/>
            <person name="Dao M."/>
            <person name="Davis C."/>
            <person name="Chacko J."/>
            <person name="Dinh H."/>
            <person name="Dugan-Rocha S."/>
            <person name="Fowler G."/>
            <person name="Garner T.T."/>
            <person name="Garnes J."/>
            <person name="Gnirke A."/>
            <person name="Hawes A."/>
            <person name="Hernandez J."/>
            <person name="Hines S."/>
            <person name="Holder M."/>
            <person name="Hume J."/>
            <person name="Jhangiani S.N."/>
            <person name="Joshi V."/>
            <person name="Khan Z.M."/>
            <person name="Jackson L."/>
            <person name="Kovar C."/>
            <person name="Kowis A."/>
            <person name="Lee S."/>
            <person name="Lewis L.R."/>
            <person name="Margolis J."/>
            <person name="Morgan M."/>
            <person name="Nazareth L.V."/>
            <person name="Nguyen N."/>
            <person name="Okwuonu G."/>
            <person name="Parker D."/>
            <person name="Richards S."/>
            <person name="Ruiz S.J."/>
            <person name="Santibanez J."/>
            <person name="Savard J."/>
            <person name="Scherer S.E."/>
            <person name="Schneider B."/>
            <person name="Sodergren E."/>
            <person name="Tautz D."/>
            <person name="Vattahil S."/>
            <person name="Villasana D."/>
            <person name="White C.S."/>
            <person name="Wright R."/>
            <person name="Park Y."/>
            <person name="Beeman R.W."/>
            <person name="Lord J."/>
            <person name="Oppert B."/>
            <person name="Lorenzen M."/>
            <person name="Brown S."/>
            <person name="Wang L."/>
            <person name="Savard J."/>
            <person name="Tautz D."/>
            <person name="Richards S."/>
            <person name="Weinstock G."/>
            <person name="Gibbs R.A."/>
            <person name="Liu Y."/>
            <person name="Worley K."/>
            <person name="Weinstock G."/>
            <person name="Elsik C.G."/>
            <person name="Reese J.T."/>
            <person name="Elhaik E."/>
            <person name="Landan G."/>
            <person name="Graur D."/>
            <person name="Arensburger P."/>
            <person name="Atkinson P."/>
            <person name="Beeman R.W."/>
            <person name="Beidler J."/>
            <person name="Brown S.J."/>
            <person name="Demuth J.P."/>
            <person name="Drury D.W."/>
            <person name="Du Y.Z."/>
            <person name="Fujiwara H."/>
            <person name="Lorenzen M."/>
            <person name="Maselli V."/>
            <person name="Osanai M."/>
            <person name="Park Y."/>
            <person name="Robertson H.M."/>
            <person name="Tu Z."/>
            <person name="Wang J.J."/>
            <person name="Wang S."/>
            <person name="Richards S."/>
            <person name="Song H."/>
            <person name="Zhang L."/>
            <person name="Sodergren E."/>
            <person name="Werner D."/>
            <person name="Stanke M."/>
            <person name="Morgenstern B."/>
            <person name="Solovyev V."/>
            <person name="Kosarev P."/>
            <person name="Brown G."/>
            <person name="Chen H.C."/>
            <person name="Ermolaeva O."/>
            <person name="Hlavina W."/>
            <person name="Kapustin Y."/>
            <person name="Kiryutin B."/>
            <person name="Kitts P."/>
            <person name="Maglott D."/>
            <person name="Pruitt K."/>
            <person name="Sapojnikov V."/>
            <person name="Souvorov A."/>
            <person name="Mackey A.J."/>
            <person name="Waterhouse R.M."/>
            <person name="Wyder S."/>
            <person name="Zdobnov E.M."/>
            <person name="Zdobnov E.M."/>
            <person name="Wyder S."/>
            <person name="Kriventseva E.V."/>
            <person name="Kadowaki T."/>
            <person name="Bork P."/>
            <person name="Aranda M."/>
            <person name="Bao R."/>
            <person name="Beermann A."/>
            <person name="Berns N."/>
            <person name="Bolognesi R."/>
            <person name="Bonneton F."/>
            <person name="Bopp D."/>
            <person name="Brown S.J."/>
            <person name="Bucher G."/>
            <person name="Butts T."/>
            <person name="Chaumot A."/>
            <person name="Denell R.E."/>
            <person name="Ferrier D.E."/>
            <person name="Friedrich M."/>
            <person name="Gordon C.M."/>
            <person name="Jindra M."/>
            <person name="Klingler M."/>
            <person name="Lan Q."/>
            <person name="Lattorff H.M."/>
            <person name="Laudet V."/>
            <person name="von Levetsow C."/>
            <person name="Liu Z."/>
            <person name="Lutz R."/>
            <person name="Lynch J.A."/>
            <person name="da Fonseca R.N."/>
            <person name="Posnien N."/>
            <person name="Reuter R."/>
            <person name="Roth S."/>
            <person name="Savard J."/>
            <person name="Schinko J.B."/>
            <person name="Schmitt C."/>
            <person name="Schoppmeier M."/>
            <person name="Schroder R."/>
            <person name="Shippy T.D."/>
            <person name="Simonnet F."/>
            <person name="Marques-Souza H."/>
            <person name="Tautz D."/>
            <person name="Tomoyasu Y."/>
            <person name="Trauner J."/>
            <person name="Van der Zee M."/>
            <person name="Vervoort M."/>
            <person name="Wittkopp N."/>
            <person name="Wimmer E.A."/>
            <person name="Yang X."/>
            <person name="Jones A.K."/>
            <person name="Sattelle D.B."/>
            <person name="Ebert P.R."/>
            <person name="Nelson D."/>
            <person name="Scott J.G."/>
            <person name="Beeman R.W."/>
            <person name="Muthukrishnan S."/>
            <person name="Kramer K.J."/>
            <person name="Arakane Y."/>
            <person name="Beeman R.W."/>
            <person name="Zhu Q."/>
            <person name="Hogenkamp D."/>
            <person name="Dixit R."/>
            <person name="Oppert B."/>
            <person name="Jiang H."/>
            <person name="Zou Z."/>
            <person name="Marshall J."/>
            <person name="Elpidina E."/>
            <person name="Vinokurov K."/>
            <person name="Oppert C."/>
            <person name="Zou Z."/>
            <person name="Evans J."/>
            <person name="Lu Z."/>
            <person name="Zhao P."/>
            <person name="Sumathipala N."/>
            <person name="Altincicek B."/>
            <person name="Vilcinskas A."/>
            <person name="Williams M."/>
            <person name="Hultmark D."/>
            <person name="Hetru C."/>
            <person name="Jiang H."/>
            <person name="Grimmelikhuijzen C.J."/>
            <person name="Hauser F."/>
            <person name="Cazzamali G."/>
            <person name="Williamson M."/>
            <person name="Park Y."/>
            <person name="Li B."/>
            <person name="Tanaka Y."/>
            <person name="Predel R."/>
            <person name="Neupert S."/>
            <person name="Schachtner J."/>
            <person name="Verleyen P."/>
            <person name="Raible F."/>
            <person name="Bork P."/>
            <person name="Friedrich M."/>
            <person name="Walden K.K."/>
            <person name="Robertson H.M."/>
            <person name="Angeli S."/>
            <person name="Foret S."/>
            <person name="Bucher G."/>
            <person name="Schuetz S."/>
            <person name="Maleszka R."/>
            <person name="Wimmer E.A."/>
            <person name="Beeman R.W."/>
            <person name="Lorenzen M."/>
            <person name="Tomoyasu Y."/>
            <person name="Miller S.C."/>
            <person name="Grossmann D."/>
            <person name="Bucher G."/>
        </authorList>
    </citation>
    <scope>NUCLEOTIDE SEQUENCE [LARGE SCALE GENOMIC DNA]</scope>
    <source>
        <strain evidence="3 4">Georgia GA2</strain>
    </source>
</reference>